<dbReference type="PROSITE" id="PS52016">
    <property type="entry name" value="TONB_DEPENDENT_REC_3"/>
    <property type="match status" value="1"/>
</dbReference>
<evidence type="ECO:0000256" key="4">
    <source>
        <dbReference type="ARBA" id="ARBA00022452"/>
    </source>
</evidence>
<dbReference type="EMBL" id="JACOGG010000001">
    <property type="protein sequence ID" value="MBC3933910.1"/>
    <property type="molecule type" value="Genomic_DNA"/>
</dbReference>
<evidence type="ECO:0000256" key="3">
    <source>
        <dbReference type="ARBA" id="ARBA00022448"/>
    </source>
</evidence>
<dbReference type="PANTHER" id="PTHR47234:SF2">
    <property type="entry name" value="TONB-DEPENDENT RECEPTOR"/>
    <property type="match status" value="1"/>
</dbReference>
<keyword evidence="5 10" id="KW-0812">Transmembrane</keyword>
<evidence type="ECO:0000313" key="15">
    <source>
        <dbReference type="EMBL" id="MBC3933910.1"/>
    </source>
</evidence>
<keyword evidence="16" id="KW-1185">Reference proteome</keyword>
<dbReference type="RefSeq" id="WP_186879546.1">
    <property type="nucleotide sequence ID" value="NZ_JACOGG010000001.1"/>
</dbReference>
<comment type="similarity">
    <text evidence="2 10 11">Belongs to the TonB-dependent receptor family.</text>
</comment>
<dbReference type="GO" id="GO:0009279">
    <property type="term" value="C:cell outer membrane"/>
    <property type="evidence" value="ECO:0007669"/>
    <property type="project" value="UniProtKB-SubCell"/>
</dbReference>
<dbReference type="InterPro" id="IPR036942">
    <property type="entry name" value="Beta-barrel_TonB_sf"/>
</dbReference>
<evidence type="ECO:0000256" key="8">
    <source>
        <dbReference type="ARBA" id="ARBA00023170"/>
    </source>
</evidence>
<dbReference type="Gene3D" id="2.170.130.10">
    <property type="entry name" value="TonB-dependent receptor, plug domain"/>
    <property type="match status" value="1"/>
</dbReference>
<dbReference type="InterPro" id="IPR012910">
    <property type="entry name" value="Plug_dom"/>
</dbReference>
<name>A0A923I003_9BURK</name>
<evidence type="ECO:0000259" key="13">
    <source>
        <dbReference type="Pfam" id="PF00593"/>
    </source>
</evidence>
<dbReference type="Pfam" id="PF00593">
    <property type="entry name" value="TonB_dep_Rec_b-barrel"/>
    <property type="match status" value="1"/>
</dbReference>
<dbReference type="Gene3D" id="2.40.170.20">
    <property type="entry name" value="TonB-dependent receptor, beta-barrel domain"/>
    <property type="match status" value="1"/>
</dbReference>
<dbReference type="PANTHER" id="PTHR47234">
    <property type="match status" value="1"/>
</dbReference>
<feature type="chain" id="PRO_5037681066" evidence="12">
    <location>
        <begin position="33"/>
        <end position="923"/>
    </location>
</feature>
<dbReference type="InterPro" id="IPR000531">
    <property type="entry name" value="Beta-barrel_TonB"/>
</dbReference>
<evidence type="ECO:0000256" key="10">
    <source>
        <dbReference type="PROSITE-ProRule" id="PRU01360"/>
    </source>
</evidence>
<evidence type="ECO:0000256" key="11">
    <source>
        <dbReference type="RuleBase" id="RU003357"/>
    </source>
</evidence>
<dbReference type="CDD" id="cd01347">
    <property type="entry name" value="ligand_gated_channel"/>
    <property type="match status" value="1"/>
</dbReference>
<dbReference type="AlphaFoldDB" id="A0A923I003"/>
<dbReference type="InterPro" id="IPR039426">
    <property type="entry name" value="TonB-dep_rcpt-like"/>
</dbReference>
<keyword evidence="8 15" id="KW-0675">Receptor</keyword>
<feature type="signal peptide" evidence="12">
    <location>
        <begin position="1"/>
        <end position="32"/>
    </location>
</feature>
<evidence type="ECO:0000256" key="5">
    <source>
        <dbReference type="ARBA" id="ARBA00022692"/>
    </source>
</evidence>
<keyword evidence="9 10" id="KW-0998">Cell outer membrane</keyword>
<keyword evidence="4 10" id="KW-1134">Transmembrane beta strand</keyword>
<evidence type="ECO:0000256" key="9">
    <source>
        <dbReference type="ARBA" id="ARBA00023237"/>
    </source>
</evidence>
<dbReference type="Pfam" id="PF07715">
    <property type="entry name" value="Plug"/>
    <property type="match status" value="1"/>
</dbReference>
<organism evidence="15 16">
    <name type="scientific">Undibacterium rugosum</name>
    <dbReference type="NCBI Taxonomy" id="2762291"/>
    <lineage>
        <taxon>Bacteria</taxon>
        <taxon>Pseudomonadati</taxon>
        <taxon>Pseudomonadota</taxon>
        <taxon>Betaproteobacteria</taxon>
        <taxon>Burkholderiales</taxon>
        <taxon>Oxalobacteraceae</taxon>
        <taxon>Undibacterium</taxon>
    </lineage>
</organism>
<evidence type="ECO:0000256" key="7">
    <source>
        <dbReference type="ARBA" id="ARBA00023136"/>
    </source>
</evidence>
<protein>
    <submittedName>
        <fullName evidence="15">TonB-dependent receptor</fullName>
    </submittedName>
</protein>
<keyword evidence="3 10" id="KW-0813">Transport</keyword>
<evidence type="ECO:0000256" key="12">
    <source>
        <dbReference type="SAM" id="SignalP"/>
    </source>
</evidence>
<proteinExistence type="inferred from homology"/>
<reference evidence="15" key="1">
    <citation type="submission" date="2020-08" db="EMBL/GenBank/DDBJ databases">
        <title>Novel species isolated from subtropical streams in China.</title>
        <authorList>
            <person name="Lu H."/>
        </authorList>
    </citation>
    <scope>NUCLEOTIDE SEQUENCE</scope>
    <source>
        <strain evidence="15">CY7W</strain>
    </source>
</reference>
<comment type="subcellular location">
    <subcellularLocation>
        <location evidence="1 10">Cell outer membrane</location>
        <topology evidence="1 10">Multi-pass membrane protein</topology>
    </subcellularLocation>
</comment>
<sequence length="923" mass="98294">MLVEKKISRAVRVICASGLVISAGMMTQAAYADDAVQRVEVTGSSLKRVDAETALPVQVVSKAEIAKSGVTSTQELLSTITAIASSGSTSNAAGAGSSTGGLSSISLRGIGDSRTLVLVNGRRLAPFASGGGTVVNVNVIPLSAIERVEVLKDGASGIYGSDAMAGVVNFILAKKYNGIELSGTYGSPAESGGGQNGRASIVAGFGSDSGISGVVSASYEKEKALFGKDRSYAKSANNFPYYGAGATGQGNIQGPWTLGGGDDQATGGSAYGNPLAASGQCDSIGMVLYPGVSAKKQKYCAYDSGPDVGLTPDRELINFTGNLNYRVNDSVELFADALYSQSKVTQTFQASPARSDFFDTDALFDSKKVERALLLYPNNPVYQSIAVPYLNSIGQSKFIGQPLAITARVKDFGQRSGLDTATQYRTTIGAKGTVANQDYEVAYSKNQSKLTSSVTSGYFSQVAYAQAINDQNSGWNPWAPGGVQNPALTAKIKAAAFAGDYLSATSKLDTFDGRISGDLFKLGDSAVQYAAGGQLSKQNYALNPSQVYIDGDVAGLGGTIVPLDKSRTIKSVFGELNVPILKNLDGNLSVRNDRYDDVGNTTNYKANLRYQPIKSVLLRTSYGTGFRAPTLVDLWYPQTLGTSSQFDDPTTNQYGIQVNQKSGGNPDLKPEKSKQFSLGIVLQPTNNLSFSFDWFRIRISDYISTPSEQEIVDGFRRGDPTYARSVIVDATNNITRINAITANAGTADVQGLDIAANWKDKFAFGGLNLSFSGTYMNKFDQTSPGGQLFGKVGTLVNDIDGTATPVIGANNGGVILRWKHQAAVTWTHEAWATTFIQNFSSGYRTKNTTQDKPNFIGSSQVYDLNVTYTGVKNTTLAVGVKNLFNKQPDVFIPASNQFQSGYDIYQYDPRGRFVYLTASYKFK</sequence>
<dbReference type="InterPro" id="IPR037066">
    <property type="entry name" value="Plug_dom_sf"/>
</dbReference>
<evidence type="ECO:0000259" key="14">
    <source>
        <dbReference type="Pfam" id="PF07715"/>
    </source>
</evidence>
<keyword evidence="12" id="KW-0732">Signal</keyword>
<gene>
    <name evidence="15" type="ORF">H8K47_00925</name>
</gene>
<comment type="caution">
    <text evidence="15">The sequence shown here is derived from an EMBL/GenBank/DDBJ whole genome shotgun (WGS) entry which is preliminary data.</text>
</comment>
<evidence type="ECO:0000313" key="16">
    <source>
        <dbReference type="Proteomes" id="UP000612361"/>
    </source>
</evidence>
<feature type="domain" description="TonB-dependent receptor-like beta-barrel" evidence="13">
    <location>
        <begin position="417"/>
        <end position="883"/>
    </location>
</feature>
<evidence type="ECO:0000256" key="6">
    <source>
        <dbReference type="ARBA" id="ARBA00023077"/>
    </source>
</evidence>
<dbReference type="SUPFAM" id="SSF56935">
    <property type="entry name" value="Porins"/>
    <property type="match status" value="1"/>
</dbReference>
<evidence type="ECO:0000256" key="2">
    <source>
        <dbReference type="ARBA" id="ARBA00009810"/>
    </source>
</evidence>
<accession>A0A923I003</accession>
<keyword evidence="7 10" id="KW-0472">Membrane</keyword>
<evidence type="ECO:0000256" key="1">
    <source>
        <dbReference type="ARBA" id="ARBA00004571"/>
    </source>
</evidence>
<keyword evidence="6 11" id="KW-0798">TonB box</keyword>
<feature type="domain" description="TonB-dependent receptor plug" evidence="14">
    <location>
        <begin position="52"/>
        <end position="167"/>
    </location>
</feature>
<dbReference type="Proteomes" id="UP000612361">
    <property type="component" value="Unassembled WGS sequence"/>
</dbReference>